<dbReference type="PANTHER" id="PTHR23232:SF142">
    <property type="entry name" value="GASTRULA ZINC FINGER PROTEIN XLCGF57.1-LIKE-RELATED"/>
    <property type="match status" value="1"/>
</dbReference>
<dbReference type="Gene3D" id="6.10.140.140">
    <property type="match status" value="1"/>
</dbReference>
<proteinExistence type="predicted"/>
<protein>
    <recommendedName>
        <fullName evidence="1">KRAB domain-containing protein</fullName>
    </recommendedName>
</protein>
<dbReference type="GO" id="GO:0006355">
    <property type="term" value="P:regulation of DNA-templated transcription"/>
    <property type="evidence" value="ECO:0007669"/>
    <property type="project" value="InterPro"/>
</dbReference>
<dbReference type="InterPro" id="IPR036051">
    <property type="entry name" value="KRAB_dom_sf"/>
</dbReference>
<dbReference type="PANTHER" id="PTHR23232">
    <property type="entry name" value="KRAB DOMAIN C2H2 ZINC FINGER"/>
    <property type="match status" value="1"/>
</dbReference>
<evidence type="ECO:0000313" key="2">
    <source>
        <dbReference type="Ensembl" id="ENSPMRP00000029629.1"/>
    </source>
</evidence>
<dbReference type="CDD" id="cd07765">
    <property type="entry name" value="KRAB_A-box"/>
    <property type="match status" value="1"/>
</dbReference>
<dbReference type="GeneTree" id="ENSGT00990000208969"/>
<dbReference type="Ensembl" id="ENSPMRT00000031422.1">
    <property type="protein sequence ID" value="ENSPMRP00000029629.1"/>
    <property type="gene ID" value="ENSPMRG00000019153.1"/>
</dbReference>
<evidence type="ECO:0000259" key="1">
    <source>
        <dbReference type="PROSITE" id="PS50805"/>
    </source>
</evidence>
<keyword evidence="3" id="KW-1185">Reference proteome</keyword>
<dbReference type="SMART" id="SM00349">
    <property type="entry name" value="KRAB"/>
    <property type="match status" value="1"/>
</dbReference>
<sequence>MDWLVCFEDVAVRFTDEEWALLDPDQRALHKDVMEENRGIVASLGKAPCGIVISAWKYKKYLYVTNLIYFHRAQQRPLQHLGT</sequence>
<reference evidence="2" key="1">
    <citation type="submission" date="2025-08" db="UniProtKB">
        <authorList>
            <consortium name="Ensembl"/>
        </authorList>
    </citation>
    <scope>IDENTIFICATION</scope>
</reference>
<name>A0A670K1S2_PODMU</name>
<evidence type="ECO:0000313" key="3">
    <source>
        <dbReference type="Proteomes" id="UP000472272"/>
    </source>
</evidence>
<dbReference type="InterPro" id="IPR001909">
    <property type="entry name" value="KRAB"/>
</dbReference>
<feature type="domain" description="KRAB" evidence="1">
    <location>
        <begin position="5"/>
        <end position="83"/>
    </location>
</feature>
<dbReference type="Pfam" id="PF01352">
    <property type="entry name" value="KRAB"/>
    <property type="match status" value="1"/>
</dbReference>
<accession>A0A670K1S2</accession>
<dbReference type="Proteomes" id="UP000472272">
    <property type="component" value="Unplaced"/>
</dbReference>
<dbReference type="SUPFAM" id="SSF109640">
    <property type="entry name" value="KRAB domain (Kruppel-associated box)"/>
    <property type="match status" value="1"/>
</dbReference>
<reference evidence="2" key="2">
    <citation type="submission" date="2025-09" db="UniProtKB">
        <authorList>
            <consortium name="Ensembl"/>
        </authorList>
    </citation>
    <scope>IDENTIFICATION</scope>
</reference>
<dbReference type="InterPro" id="IPR050169">
    <property type="entry name" value="Krueppel_C2H2_ZnF"/>
</dbReference>
<dbReference type="PROSITE" id="PS50805">
    <property type="entry name" value="KRAB"/>
    <property type="match status" value="1"/>
</dbReference>
<organism evidence="2 3">
    <name type="scientific">Podarcis muralis</name>
    <name type="common">Wall lizard</name>
    <name type="synonym">Lacerta muralis</name>
    <dbReference type="NCBI Taxonomy" id="64176"/>
    <lineage>
        <taxon>Eukaryota</taxon>
        <taxon>Metazoa</taxon>
        <taxon>Chordata</taxon>
        <taxon>Craniata</taxon>
        <taxon>Vertebrata</taxon>
        <taxon>Euteleostomi</taxon>
        <taxon>Lepidosauria</taxon>
        <taxon>Squamata</taxon>
        <taxon>Bifurcata</taxon>
        <taxon>Unidentata</taxon>
        <taxon>Episquamata</taxon>
        <taxon>Laterata</taxon>
        <taxon>Lacertibaenia</taxon>
        <taxon>Lacertidae</taxon>
        <taxon>Podarcis</taxon>
    </lineage>
</organism>
<dbReference type="AlphaFoldDB" id="A0A670K1S2"/>